<accession>A0A1C4GVD6</accession>
<feature type="transmembrane region" description="Helical" evidence="1">
    <location>
        <begin position="97"/>
        <end position="115"/>
    </location>
</feature>
<keyword evidence="1" id="KW-0472">Membrane</keyword>
<dbReference type="Proteomes" id="UP000243661">
    <property type="component" value="Unassembled WGS sequence"/>
</dbReference>
<reference evidence="2 3" key="1">
    <citation type="submission" date="2016-08" db="EMBL/GenBank/DDBJ databases">
        <authorList>
            <person name="Seilhamer J.J."/>
        </authorList>
    </citation>
    <scope>NUCLEOTIDE SEQUENCE [LARGE SCALE GENOMIC DNA]</scope>
    <source>
        <strain evidence="2 3">ANC 4874</strain>
    </source>
</reference>
<keyword evidence="1" id="KW-0812">Transmembrane</keyword>
<proteinExistence type="predicted"/>
<dbReference type="AlphaFoldDB" id="A0A1C4GVD6"/>
<evidence type="ECO:0000256" key="1">
    <source>
        <dbReference type="SAM" id="Phobius"/>
    </source>
</evidence>
<evidence type="ECO:0000313" key="3">
    <source>
        <dbReference type="Proteomes" id="UP000243661"/>
    </source>
</evidence>
<dbReference type="RefSeq" id="WP_171256880.1">
    <property type="nucleotide sequence ID" value="NZ_FMBK01000007.1"/>
</dbReference>
<evidence type="ECO:0008006" key="4">
    <source>
        <dbReference type="Google" id="ProtNLM"/>
    </source>
</evidence>
<sequence>MMKSSQMNTMTTPVATSSHTSKVKTKPALLAYRCMIFYRFVLALLGGYVLSALLAILIAQYFMAYGTSAAMSATLLAFTLHTAVFIWVFMVNKTFHASLGIIVPSILLFVLYKFIGN</sequence>
<dbReference type="EMBL" id="FMBK01000007">
    <property type="protein sequence ID" value="SCC72132.1"/>
    <property type="molecule type" value="Genomic_DNA"/>
</dbReference>
<feature type="transmembrane region" description="Helical" evidence="1">
    <location>
        <begin position="36"/>
        <end position="63"/>
    </location>
</feature>
<gene>
    <name evidence="2" type="ORF">GA0116959_107170</name>
</gene>
<name>A0A1C4GVD6_9GAMM</name>
<evidence type="ECO:0000313" key="2">
    <source>
        <dbReference type="EMBL" id="SCC72132.1"/>
    </source>
</evidence>
<feature type="transmembrane region" description="Helical" evidence="1">
    <location>
        <begin position="69"/>
        <end position="90"/>
    </location>
</feature>
<protein>
    <recommendedName>
        <fullName evidence="4">Iron transporter</fullName>
    </recommendedName>
</protein>
<keyword evidence="1" id="KW-1133">Transmembrane helix</keyword>
<organism evidence="2 3">
    <name type="scientific">Acinetobacter albensis</name>
    <dbReference type="NCBI Taxonomy" id="1673609"/>
    <lineage>
        <taxon>Bacteria</taxon>
        <taxon>Pseudomonadati</taxon>
        <taxon>Pseudomonadota</taxon>
        <taxon>Gammaproteobacteria</taxon>
        <taxon>Moraxellales</taxon>
        <taxon>Moraxellaceae</taxon>
        <taxon>Acinetobacter</taxon>
    </lineage>
</organism>